<evidence type="ECO:0008006" key="4">
    <source>
        <dbReference type="Google" id="ProtNLM"/>
    </source>
</evidence>
<dbReference type="PANTHER" id="PTHR23273">
    <property type="entry name" value="REPLICATION FACTOR A 1, RFA1"/>
    <property type="match status" value="1"/>
</dbReference>
<name>A0A8X7SCL2_BRACI</name>
<feature type="region of interest" description="Disordered" evidence="1">
    <location>
        <begin position="291"/>
        <end position="329"/>
    </location>
</feature>
<dbReference type="PANTHER" id="PTHR23273:SF162">
    <property type="entry name" value="REPLICATION FACTOR A C-TERMINAL DOMAIN-CONTAINING PROTEIN"/>
    <property type="match status" value="1"/>
</dbReference>
<gene>
    <name evidence="2" type="ORF">Bca52824_033305</name>
</gene>
<dbReference type="EMBL" id="JAAMPC010000007">
    <property type="protein sequence ID" value="KAG2304654.1"/>
    <property type="molecule type" value="Genomic_DNA"/>
</dbReference>
<proteinExistence type="predicted"/>
<dbReference type="Gene3D" id="2.40.50.140">
    <property type="entry name" value="Nucleic acid-binding proteins"/>
    <property type="match status" value="1"/>
</dbReference>
<dbReference type="GO" id="GO:0006289">
    <property type="term" value="P:nucleotide-excision repair"/>
    <property type="evidence" value="ECO:0007669"/>
    <property type="project" value="TreeGrafter"/>
</dbReference>
<dbReference type="GO" id="GO:0051321">
    <property type="term" value="P:meiotic cell cycle"/>
    <property type="evidence" value="ECO:0007669"/>
    <property type="project" value="TreeGrafter"/>
</dbReference>
<keyword evidence="3" id="KW-1185">Reference proteome</keyword>
<dbReference type="Proteomes" id="UP000886595">
    <property type="component" value="Unassembled WGS sequence"/>
</dbReference>
<evidence type="ECO:0000256" key="1">
    <source>
        <dbReference type="SAM" id="MobiDB-lite"/>
    </source>
</evidence>
<dbReference type="OrthoDB" id="1931061at2759"/>
<organism evidence="2 3">
    <name type="scientific">Brassica carinata</name>
    <name type="common">Ethiopian mustard</name>
    <name type="synonym">Abyssinian cabbage</name>
    <dbReference type="NCBI Taxonomy" id="52824"/>
    <lineage>
        <taxon>Eukaryota</taxon>
        <taxon>Viridiplantae</taxon>
        <taxon>Streptophyta</taxon>
        <taxon>Embryophyta</taxon>
        <taxon>Tracheophyta</taxon>
        <taxon>Spermatophyta</taxon>
        <taxon>Magnoliopsida</taxon>
        <taxon>eudicotyledons</taxon>
        <taxon>Gunneridae</taxon>
        <taxon>Pentapetalae</taxon>
        <taxon>rosids</taxon>
        <taxon>malvids</taxon>
        <taxon>Brassicales</taxon>
        <taxon>Brassicaceae</taxon>
        <taxon>Brassiceae</taxon>
        <taxon>Brassica</taxon>
    </lineage>
</organism>
<dbReference type="InterPro" id="IPR012340">
    <property type="entry name" value="NA-bd_OB-fold"/>
</dbReference>
<feature type="compositionally biased region" description="Basic and acidic residues" evidence="1">
    <location>
        <begin position="308"/>
        <end position="329"/>
    </location>
</feature>
<dbReference type="SUPFAM" id="SSF50249">
    <property type="entry name" value="Nucleic acid-binding proteins"/>
    <property type="match status" value="1"/>
</dbReference>
<protein>
    <recommendedName>
        <fullName evidence="4">Replication factor A C-terminal domain-containing protein</fullName>
    </recommendedName>
</protein>
<dbReference type="AlphaFoldDB" id="A0A8X7SCL2"/>
<dbReference type="GO" id="GO:0043047">
    <property type="term" value="F:single-stranded telomeric DNA binding"/>
    <property type="evidence" value="ECO:0007669"/>
    <property type="project" value="TreeGrafter"/>
</dbReference>
<evidence type="ECO:0000313" key="3">
    <source>
        <dbReference type="Proteomes" id="UP000886595"/>
    </source>
</evidence>
<reference evidence="2 3" key="1">
    <citation type="submission" date="2020-02" db="EMBL/GenBank/DDBJ databases">
        <authorList>
            <person name="Ma Q."/>
            <person name="Huang Y."/>
            <person name="Song X."/>
            <person name="Pei D."/>
        </authorList>
    </citation>
    <scope>NUCLEOTIDE SEQUENCE [LARGE SCALE GENOMIC DNA]</scope>
    <source>
        <strain evidence="2">Sxm20200214</strain>
        <tissue evidence="2">Leaf</tissue>
    </source>
</reference>
<evidence type="ECO:0000313" key="2">
    <source>
        <dbReference type="EMBL" id="KAG2304654.1"/>
    </source>
</evidence>
<dbReference type="GO" id="GO:0003684">
    <property type="term" value="F:damaged DNA binding"/>
    <property type="evidence" value="ECO:0007669"/>
    <property type="project" value="TreeGrafter"/>
</dbReference>
<feature type="compositionally biased region" description="Polar residues" evidence="1">
    <location>
        <begin position="291"/>
        <end position="307"/>
    </location>
</feature>
<dbReference type="GO" id="GO:0007004">
    <property type="term" value="P:telomere maintenance via telomerase"/>
    <property type="evidence" value="ECO:0007669"/>
    <property type="project" value="TreeGrafter"/>
</dbReference>
<sequence>MKLSFIGSVTKEKNEDENCDYEMMWDAEGSMHLDVVGHMKLVNGHTLIERPILDEVEIATTRNILVHVQSYDGPVMKLYLWDQAATEFCKKFKTYENTPSVILVTTVNTKRLGGIANQVSSEVVTKRESLTIADIFAYIKQESPKDAFFECMATIDDVVHGSAWYYIGCSGCHSKVTNGPTSLICANKKCGKVNPAGVAHCFVLLGDAGRQLTGRHASELVSSYFEANENKGADHDVPVPDALLNIIGQKHKFCVKVTGHNFSGNTKAINCHQDPLSLDTAPSTEASVGNNIAATSEETIQTGTSADEGSKRTCESVELEKAKRPRCEN</sequence>
<dbReference type="GO" id="GO:0000724">
    <property type="term" value="P:double-strand break repair via homologous recombination"/>
    <property type="evidence" value="ECO:0007669"/>
    <property type="project" value="TreeGrafter"/>
</dbReference>
<dbReference type="GO" id="GO:0005662">
    <property type="term" value="C:DNA replication factor A complex"/>
    <property type="evidence" value="ECO:0007669"/>
    <property type="project" value="TreeGrafter"/>
</dbReference>
<comment type="caution">
    <text evidence="2">The sequence shown here is derived from an EMBL/GenBank/DDBJ whole genome shotgun (WGS) entry which is preliminary data.</text>
</comment>
<accession>A0A8X7SCL2</accession>